<dbReference type="CDD" id="cd02968">
    <property type="entry name" value="SCO"/>
    <property type="match status" value="1"/>
</dbReference>
<dbReference type="RefSeq" id="WP_386064842.1">
    <property type="nucleotide sequence ID" value="NZ_JBHLTQ010000006.1"/>
</dbReference>
<comment type="caution">
    <text evidence="4">The sequence shown here is derived from an EMBL/GenBank/DDBJ whole genome shotgun (WGS) entry which is preliminary data.</text>
</comment>
<dbReference type="InterPro" id="IPR036249">
    <property type="entry name" value="Thioredoxin-like_sf"/>
</dbReference>
<evidence type="ECO:0000313" key="5">
    <source>
        <dbReference type="Proteomes" id="UP001589832"/>
    </source>
</evidence>
<dbReference type="SUPFAM" id="SSF52833">
    <property type="entry name" value="Thioredoxin-like"/>
    <property type="match status" value="1"/>
</dbReference>
<dbReference type="PROSITE" id="PS51257">
    <property type="entry name" value="PROKAR_LIPOPROTEIN"/>
    <property type="match status" value="1"/>
</dbReference>
<evidence type="ECO:0000256" key="2">
    <source>
        <dbReference type="ARBA" id="ARBA00023008"/>
    </source>
</evidence>
<organism evidence="4 5">
    <name type="scientific">Winogradskyella pulchriflava</name>
    <dbReference type="NCBI Taxonomy" id="1110688"/>
    <lineage>
        <taxon>Bacteria</taxon>
        <taxon>Pseudomonadati</taxon>
        <taxon>Bacteroidota</taxon>
        <taxon>Flavobacteriia</taxon>
        <taxon>Flavobacteriales</taxon>
        <taxon>Flavobacteriaceae</taxon>
        <taxon>Winogradskyella</taxon>
    </lineage>
</organism>
<sequence length="197" mass="22822">MKIAQLLIVLFLVFGCKSNSEELPILSYKINAEGEKEVYSIIYSDFTNQDGIEVNSTNIKDKIVIANFFFTRCPSICPPMRVKLIDIATEFINEDDVLLISHTIDPKNDTVEVLKNYSETTEIPTSKWWFVRSNEEHTKHLAEQLMTNFRPNEDGTDFYHSSYATLIDKQQNIRGFYNILIEEEVKRLTEAIKTLID</sequence>
<evidence type="ECO:0000259" key="3">
    <source>
        <dbReference type="PROSITE" id="PS51352"/>
    </source>
</evidence>
<dbReference type="EMBL" id="JBHLTQ010000006">
    <property type="protein sequence ID" value="MFC0605567.1"/>
    <property type="molecule type" value="Genomic_DNA"/>
</dbReference>
<dbReference type="InterPro" id="IPR003782">
    <property type="entry name" value="SCO1/SenC"/>
</dbReference>
<dbReference type="PROSITE" id="PS51352">
    <property type="entry name" value="THIOREDOXIN_2"/>
    <property type="match status" value="1"/>
</dbReference>
<dbReference type="InterPro" id="IPR013766">
    <property type="entry name" value="Thioredoxin_domain"/>
</dbReference>
<dbReference type="PANTHER" id="PTHR12151">
    <property type="entry name" value="ELECTRON TRANSPORT PROTIN SCO1/SENC FAMILY MEMBER"/>
    <property type="match status" value="1"/>
</dbReference>
<dbReference type="PANTHER" id="PTHR12151:SF25">
    <property type="entry name" value="LINALOOL DEHYDRATASE_ISOMERASE DOMAIN-CONTAINING PROTEIN"/>
    <property type="match status" value="1"/>
</dbReference>
<comment type="similarity">
    <text evidence="1">Belongs to the SCO1/2 family.</text>
</comment>
<feature type="domain" description="Thioredoxin" evidence="3">
    <location>
        <begin position="17"/>
        <end position="197"/>
    </location>
</feature>
<dbReference type="Gene3D" id="3.40.30.10">
    <property type="entry name" value="Glutaredoxin"/>
    <property type="match status" value="1"/>
</dbReference>
<name>A0ABV6QBF9_9FLAO</name>
<keyword evidence="5" id="KW-1185">Reference proteome</keyword>
<gene>
    <name evidence="4" type="ORF">ACFFGA_13435</name>
</gene>
<proteinExistence type="inferred from homology"/>
<protein>
    <submittedName>
        <fullName evidence="4">SCO family protein</fullName>
    </submittedName>
</protein>
<dbReference type="Pfam" id="PF02630">
    <property type="entry name" value="SCO1-SenC"/>
    <property type="match status" value="1"/>
</dbReference>
<accession>A0ABV6QBF9</accession>
<evidence type="ECO:0000256" key="1">
    <source>
        <dbReference type="ARBA" id="ARBA00010996"/>
    </source>
</evidence>
<evidence type="ECO:0000313" key="4">
    <source>
        <dbReference type="EMBL" id="MFC0605567.1"/>
    </source>
</evidence>
<reference evidence="4 5" key="1">
    <citation type="submission" date="2024-09" db="EMBL/GenBank/DDBJ databases">
        <authorList>
            <person name="Sun Q."/>
            <person name="Mori K."/>
        </authorList>
    </citation>
    <scope>NUCLEOTIDE SEQUENCE [LARGE SCALE GENOMIC DNA]</scope>
    <source>
        <strain evidence="4 5">NCAIM B.02481</strain>
    </source>
</reference>
<keyword evidence="2" id="KW-0186">Copper</keyword>
<dbReference type="Proteomes" id="UP001589832">
    <property type="component" value="Unassembled WGS sequence"/>
</dbReference>